<dbReference type="GO" id="GO:0008270">
    <property type="term" value="F:zinc ion binding"/>
    <property type="evidence" value="ECO:0007669"/>
    <property type="project" value="UniProtKB-KW"/>
</dbReference>
<reference evidence="7 8" key="1">
    <citation type="submission" date="2019-02" db="EMBL/GenBank/DDBJ databases">
        <title>Genome sequencing of the rare red list fungi Dentipellis fragilis.</title>
        <authorList>
            <person name="Buettner E."/>
            <person name="Kellner H."/>
        </authorList>
    </citation>
    <scope>NUCLEOTIDE SEQUENCE [LARGE SCALE GENOMIC DNA]</scope>
    <source>
        <strain evidence="7 8">DSM 105465</strain>
    </source>
</reference>
<dbReference type="Pfam" id="PF01753">
    <property type="entry name" value="zf-MYND"/>
    <property type="match status" value="1"/>
</dbReference>
<sequence length="250" mass="28222">MPSIPYRPDHCSYCFVECGVAILRRCTNCRNVMYCSRDCQVKAWSMHKAACRQVSRARELEKLGIPMTAFLGQTNPIYEVLQKWLAIWKPAVCDFAILALNLMDQPNITLTHNVLIYMDQRPDPPSPSQTLRMTKGSVLSTPELVACMRDMGSDEDSIEEFKRDRQYRNPDAIRVLITCEGLFRILLFGLTNPEANFKAIGAENFREASPTWASDFQARIEQGDASTSSYVTQNTTKSNRTGPKPGSVPE</sequence>
<protein>
    <recommendedName>
        <fullName evidence="6">MYND-type domain-containing protein</fullName>
    </recommendedName>
</protein>
<dbReference type="AlphaFoldDB" id="A0A4Y9Z0N0"/>
<evidence type="ECO:0000259" key="6">
    <source>
        <dbReference type="PROSITE" id="PS50865"/>
    </source>
</evidence>
<dbReference type="InterPro" id="IPR002893">
    <property type="entry name" value="Znf_MYND"/>
</dbReference>
<comment type="caution">
    <text evidence="7">The sequence shown here is derived from an EMBL/GenBank/DDBJ whole genome shotgun (WGS) entry which is preliminary data.</text>
</comment>
<evidence type="ECO:0000256" key="4">
    <source>
        <dbReference type="PROSITE-ProRule" id="PRU00134"/>
    </source>
</evidence>
<feature type="domain" description="MYND-type" evidence="6">
    <location>
        <begin position="11"/>
        <end position="51"/>
    </location>
</feature>
<dbReference type="SUPFAM" id="SSF144232">
    <property type="entry name" value="HIT/MYND zinc finger-like"/>
    <property type="match status" value="1"/>
</dbReference>
<name>A0A4Y9Z0N0_9AGAM</name>
<gene>
    <name evidence="7" type="ORF">EVG20_g3906</name>
</gene>
<feature type="region of interest" description="Disordered" evidence="5">
    <location>
        <begin position="223"/>
        <end position="250"/>
    </location>
</feature>
<organism evidence="7 8">
    <name type="scientific">Dentipellis fragilis</name>
    <dbReference type="NCBI Taxonomy" id="205917"/>
    <lineage>
        <taxon>Eukaryota</taxon>
        <taxon>Fungi</taxon>
        <taxon>Dikarya</taxon>
        <taxon>Basidiomycota</taxon>
        <taxon>Agaricomycotina</taxon>
        <taxon>Agaricomycetes</taxon>
        <taxon>Russulales</taxon>
        <taxon>Hericiaceae</taxon>
        <taxon>Dentipellis</taxon>
    </lineage>
</organism>
<evidence type="ECO:0000256" key="5">
    <source>
        <dbReference type="SAM" id="MobiDB-lite"/>
    </source>
</evidence>
<dbReference type="Proteomes" id="UP000298327">
    <property type="component" value="Unassembled WGS sequence"/>
</dbReference>
<feature type="compositionally biased region" description="Polar residues" evidence="5">
    <location>
        <begin position="224"/>
        <end position="241"/>
    </location>
</feature>
<keyword evidence="8" id="KW-1185">Reference proteome</keyword>
<evidence type="ECO:0000313" key="7">
    <source>
        <dbReference type="EMBL" id="TFY67550.1"/>
    </source>
</evidence>
<evidence type="ECO:0000313" key="8">
    <source>
        <dbReference type="Proteomes" id="UP000298327"/>
    </source>
</evidence>
<keyword evidence="2 4" id="KW-0863">Zinc-finger</keyword>
<evidence type="ECO:0000256" key="3">
    <source>
        <dbReference type="ARBA" id="ARBA00022833"/>
    </source>
</evidence>
<dbReference type="PROSITE" id="PS50865">
    <property type="entry name" value="ZF_MYND_2"/>
    <property type="match status" value="1"/>
</dbReference>
<accession>A0A4Y9Z0N0</accession>
<keyword evidence="3" id="KW-0862">Zinc</keyword>
<dbReference type="Gene3D" id="6.10.140.2220">
    <property type="match status" value="1"/>
</dbReference>
<evidence type="ECO:0000256" key="2">
    <source>
        <dbReference type="ARBA" id="ARBA00022771"/>
    </source>
</evidence>
<dbReference type="OrthoDB" id="9922773at2759"/>
<evidence type="ECO:0000256" key="1">
    <source>
        <dbReference type="ARBA" id="ARBA00022723"/>
    </source>
</evidence>
<proteinExistence type="predicted"/>
<keyword evidence="1" id="KW-0479">Metal-binding</keyword>
<dbReference type="EMBL" id="SEOQ01000187">
    <property type="protein sequence ID" value="TFY67550.1"/>
    <property type="molecule type" value="Genomic_DNA"/>
</dbReference>